<sequence>MPDTLHVIPPEPAREPLRLHPPRHRIERRSILMWTLNALIWGIFVVGALSVLYALVPITRPWLGPVIWIFSAIYAVNVAVMPTWRYLVHRWEIDDQAVYALNGWITREWRITPISRIQSVETRRGPLQHVLGLARLKVTTASREGGITIDGLDARVAEECSRRLTEITQATPGDAT</sequence>
<keyword evidence="1" id="KW-0812">Transmembrane</keyword>
<organism evidence="3 4">
    <name type="scientific">Streptosporangium amethystogenes subsp. fukuiense</name>
    <dbReference type="NCBI Taxonomy" id="698418"/>
    <lineage>
        <taxon>Bacteria</taxon>
        <taxon>Bacillati</taxon>
        <taxon>Actinomycetota</taxon>
        <taxon>Actinomycetes</taxon>
        <taxon>Streptosporangiales</taxon>
        <taxon>Streptosporangiaceae</taxon>
        <taxon>Streptosporangium</taxon>
    </lineage>
</organism>
<dbReference type="EMBL" id="JBHTEE010000001">
    <property type="protein sequence ID" value="MFC7605103.1"/>
    <property type="molecule type" value="Genomic_DNA"/>
</dbReference>
<keyword evidence="1" id="KW-1133">Transmembrane helix</keyword>
<dbReference type="PANTHER" id="PTHR34473">
    <property type="entry name" value="UPF0699 TRANSMEMBRANE PROTEIN YDBS"/>
    <property type="match status" value="1"/>
</dbReference>
<comment type="caution">
    <text evidence="3">The sequence shown here is derived from an EMBL/GenBank/DDBJ whole genome shotgun (WGS) entry which is preliminary data.</text>
</comment>
<feature type="domain" description="YdbS-like PH" evidence="2">
    <location>
        <begin position="88"/>
        <end position="159"/>
    </location>
</feature>
<keyword evidence="4" id="KW-1185">Reference proteome</keyword>
<accession>A0ABW2T914</accession>
<dbReference type="RefSeq" id="WP_343962521.1">
    <property type="nucleotide sequence ID" value="NZ_BAAAGK010000008.1"/>
</dbReference>
<gene>
    <name evidence="3" type="ORF">ACFQVD_33840</name>
</gene>
<dbReference type="Proteomes" id="UP001596514">
    <property type="component" value="Unassembled WGS sequence"/>
</dbReference>
<proteinExistence type="predicted"/>
<evidence type="ECO:0000313" key="3">
    <source>
        <dbReference type="EMBL" id="MFC7605103.1"/>
    </source>
</evidence>
<feature type="transmembrane region" description="Helical" evidence="1">
    <location>
        <begin position="62"/>
        <end position="80"/>
    </location>
</feature>
<reference evidence="4" key="1">
    <citation type="journal article" date="2019" name="Int. J. Syst. Evol. Microbiol.">
        <title>The Global Catalogue of Microorganisms (GCM) 10K type strain sequencing project: providing services to taxonomists for standard genome sequencing and annotation.</title>
        <authorList>
            <consortium name="The Broad Institute Genomics Platform"/>
            <consortium name="The Broad Institute Genome Sequencing Center for Infectious Disease"/>
            <person name="Wu L."/>
            <person name="Ma J."/>
        </authorList>
    </citation>
    <scope>NUCLEOTIDE SEQUENCE [LARGE SCALE GENOMIC DNA]</scope>
    <source>
        <strain evidence="4">JCM 10083</strain>
    </source>
</reference>
<name>A0ABW2T914_9ACTN</name>
<dbReference type="InterPro" id="IPR005182">
    <property type="entry name" value="YdbS-like_PH"/>
</dbReference>
<keyword evidence="1" id="KW-0472">Membrane</keyword>
<protein>
    <submittedName>
        <fullName evidence="3">PH domain-containing protein</fullName>
    </submittedName>
</protein>
<evidence type="ECO:0000256" key="1">
    <source>
        <dbReference type="SAM" id="Phobius"/>
    </source>
</evidence>
<evidence type="ECO:0000259" key="2">
    <source>
        <dbReference type="Pfam" id="PF03703"/>
    </source>
</evidence>
<feature type="transmembrane region" description="Helical" evidence="1">
    <location>
        <begin position="31"/>
        <end position="56"/>
    </location>
</feature>
<evidence type="ECO:0000313" key="4">
    <source>
        <dbReference type="Proteomes" id="UP001596514"/>
    </source>
</evidence>
<dbReference type="Pfam" id="PF03703">
    <property type="entry name" value="bPH_2"/>
    <property type="match status" value="1"/>
</dbReference>
<dbReference type="PANTHER" id="PTHR34473:SF3">
    <property type="entry name" value="TRANSMEMBRANE PROTEIN-RELATED"/>
    <property type="match status" value="1"/>
</dbReference>